<evidence type="ECO:0000256" key="1">
    <source>
        <dbReference type="SAM" id="SignalP"/>
    </source>
</evidence>
<comment type="caution">
    <text evidence="2">The sequence shown here is derived from an EMBL/GenBank/DDBJ whole genome shotgun (WGS) entry which is preliminary data.</text>
</comment>
<gene>
    <name evidence="2" type="ORF">KC19_2G201500</name>
</gene>
<protein>
    <submittedName>
        <fullName evidence="2">Uncharacterized protein</fullName>
    </submittedName>
</protein>
<name>A0A8T0IZ41_CERPU</name>
<feature type="chain" id="PRO_5035934780" evidence="1">
    <location>
        <begin position="22"/>
        <end position="146"/>
    </location>
</feature>
<evidence type="ECO:0000313" key="2">
    <source>
        <dbReference type="EMBL" id="KAG0587921.1"/>
    </source>
</evidence>
<sequence length="146" mass="16150">MAKFVFLAMVSLSMLAFTVSSLQSGPILAFFNYSGAEVTIDCMDYPSKRLEGGETFSMPLTRSDQSCVVTLKDGEHASATIDKLLPSSSSSGHSVSVDINDTFLFFSLDDTPHHQYVNFLDLQDEQIQMEKSTDLLLWSMENASDE</sequence>
<dbReference type="AlphaFoldDB" id="A0A8T0IZ41"/>
<feature type="signal peptide" evidence="1">
    <location>
        <begin position="1"/>
        <end position="21"/>
    </location>
</feature>
<dbReference type="EMBL" id="CM026422">
    <property type="protein sequence ID" value="KAG0587921.1"/>
    <property type="molecule type" value="Genomic_DNA"/>
</dbReference>
<keyword evidence="1" id="KW-0732">Signal</keyword>
<proteinExistence type="predicted"/>
<reference evidence="2" key="1">
    <citation type="submission" date="2020-06" db="EMBL/GenBank/DDBJ databases">
        <title>WGS assembly of Ceratodon purpureus strain R40.</title>
        <authorList>
            <person name="Carey S.B."/>
            <person name="Jenkins J."/>
            <person name="Shu S."/>
            <person name="Lovell J.T."/>
            <person name="Sreedasyam A."/>
            <person name="Maumus F."/>
            <person name="Tiley G.P."/>
            <person name="Fernandez-Pozo N."/>
            <person name="Barry K."/>
            <person name="Chen C."/>
            <person name="Wang M."/>
            <person name="Lipzen A."/>
            <person name="Daum C."/>
            <person name="Saski C.A."/>
            <person name="Payton A.C."/>
            <person name="Mcbreen J.C."/>
            <person name="Conrad R.E."/>
            <person name="Kollar L.M."/>
            <person name="Olsson S."/>
            <person name="Huttunen S."/>
            <person name="Landis J.B."/>
            <person name="Wickett N.J."/>
            <person name="Johnson M.G."/>
            <person name="Rensing S.A."/>
            <person name="Grimwood J."/>
            <person name="Schmutz J."/>
            <person name="Mcdaniel S.F."/>
        </authorList>
    </citation>
    <scope>NUCLEOTIDE SEQUENCE</scope>
    <source>
        <strain evidence="2">R40</strain>
    </source>
</reference>
<accession>A0A8T0IZ41</accession>
<evidence type="ECO:0000313" key="3">
    <source>
        <dbReference type="Proteomes" id="UP000822688"/>
    </source>
</evidence>
<organism evidence="2 3">
    <name type="scientific">Ceratodon purpureus</name>
    <name type="common">Fire moss</name>
    <name type="synonym">Dicranum purpureum</name>
    <dbReference type="NCBI Taxonomy" id="3225"/>
    <lineage>
        <taxon>Eukaryota</taxon>
        <taxon>Viridiplantae</taxon>
        <taxon>Streptophyta</taxon>
        <taxon>Embryophyta</taxon>
        <taxon>Bryophyta</taxon>
        <taxon>Bryophytina</taxon>
        <taxon>Bryopsida</taxon>
        <taxon>Dicranidae</taxon>
        <taxon>Pseudoditrichales</taxon>
        <taxon>Ditrichaceae</taxon>
        <taxon>Ceratodon</taxon>
    </lineage>
</organism>
<keyword evidence="3" id="KW-1185">Reference proteome</keyword>
<dbReference type="Proteomes" id="UP000822688">
    <property type="component" value="Chromosome 2"/>
</dbReference>